<dbReference type="Gene3D" id="3.40.50.150">
    <property type="entry name" value="Vaccinia Virus protein VP39"/>
    <property type="match status" value="1"/>
</dbReference>
<dbReference type="GO" id="GO:0008757">
    <property type="term" value="F:S-adenosylmethionine-dependent methyltransferase activity"/>
    <property type="evidence" value="ECO:0007669"/>
    <property type="project" value="InterPro"/>
</dbReference>
<proteinExistence type="predicted"/>
<dbReference type="Proteomes" id="UP000623842">
    <property type="component" value="Unassembled WGS sequence"/>
</dbReference>
<dbReference type="AlphaFoldDB" id="A0A919EM06"/>
<dbReference type="SUPFAM" id="SSF47757">
    <property type="entry name" value="Chemotaxis receptor methyltransferase CheR, N-terminal domain"/>
    <property type="match status" value="1"/>
</dbReference>
<dbReference type="InterPro" id="IPR050903">
    <property type="entry name" value="Bact_Chemotaxis_MeTrfase"/>
</dbReference>
<dbReference type="SMART" id="SM00138">
    <property type="entry name" value="MeTrc"/>
    <property type="match status" value="1"/>
</dbReference>
<reference evidence="2" key="1">
    <citation type="journal article" date="2014" name="Int. J. Syst. Evol. Microbiol.">
        <title>Complete genome sequence of Corynebacterium casei LMG S-19264T (=DSM 44701T), isolated from a smear-ripened cheese.</title>
        <authorList>
            <consortium name="US DOE Joint Genome Institute (JGI-PGF)"/>
            <person name="Walter F."/>
            <person name="Albersmeier A."/>
            <person name="Kalinowski J."/>
            <person name="Ruckert C."/>
        </authorList>
    </citation>
    <scope>NUCLEOTIDE SEQUENCE</scope>
    <source>
        <strain evidence="2">KCTC 42731</strain>
    </source>
</reference>
<dbReference type="InterPro" id="IPR000780">
    <property type="entry name" value="CheR_MeTrfase"/>
</dbReference>
<dbReference type="PROSITE" id="PS50123">
    <property type="entry name" value="CHER"/>
    <property type="match status" value="1"/>
</dbReference>
<comment type="caution">
    <text evidence="2">The sequence shown here is derived from an EMBL/GenBank/DDBJ whole genome shotgun (WGS) entry which is preliminary data.</text>
</comment>
<dbReference type="PANTHER" id="PTHR24422:SF8">
    <property type="entry name" value="CHEMOTAXIS PROTEIN"/>
    <property type="match status" value="1"/>
</dbReference>
<dbReference type="Pfam" id="PF01739">
    <property type="entry name" value="CheR"/>
    <property type="match status" value="1"/>
</dbReference>
<dbReference type="PANTHER" id="PTHR24422">
    <property type="entry name" value="CHEMOTAXIS PROTEIN METHYLTRANSFERASE"/>
    <property type="match status" value="1"/>
</dbReference>
<name>A0A919EM06_9GAMM</name>
<protein>
    <submittedName>
        <fullName evidence="2">Chemotaxis protein R</fullName>
    </submittedName>
</protein>
<dbReference type="InterPro" id="IPR022641">
    <property type="entry name" value="CheR_N"/>
</dbReference>
<evidence type="ECO:0000313" key="2">
    <source>
        <dbReference type="EMBL" id="GHF98431.1"/>
    </source>
</evidence>
<accession>A0A919EM06</accession>
<dbReference type="EMBL" id="BNCK01000006">
    <property type="protein sequence ID" value="GHF98431.1"/>
    <property type="molecule type" value="Genomic_DNA"/>
</dbReference>
<dbReference type="PRINTS" id="PR00996">
    <property type="entry name" value="CHERMTFRASE"/>
</dbReference>
<dbReference type="RefSeq" id="WP_189771928.1">
    <property type="nucleotide sequence ID" value="NZ_BNCK01000006.1"/>
</dbReference>
<reference evidence="2" key="2">
    <citation type="submission" date="2020-09" db="EMBL/GenBank/DDBJ databases">
        <authorList>
            <person name="Sun Q."/>
            <person name="Kim S."/>
        </authorList>
    </citation>
    <scope>NUCLEOTIDE SEQUENCE</scope>
    <source>
        <strain evidence="2">KCTC 42731</strain>
    </source>
</reference>
<dbReference type="InterPro" id="IPR029063">
    <property type="entry name" value="SAM-dependent_MTases_sf"/>
</dbReference>
<keyword evidence="3" id="KW-1185">Reference proteome</keyword>
<evidence type="ECO:0000313" key="3">
    <source>
        <dbReference type="Proteomes" id="UP000623842"/>
    </source>
</evidence>
<dbReference type="InterPro" id="IPR022642">
    <property type="entry name" value="CheR_C"/>
</dbReference>
<dbReference type="Pfam" id="PF03705">
    <property type="entry name" value="CheR_N"/>
    <property type="match status" value="1"/>
</dbReference>
<feature type="domain" description="CheR-type methyltransferase" evidence="1">
    <location>
        <begin position="5"/>
        <end position="257"/>
    </location>
</feature>
<gene>
    <name evidence="2" type="primary">cheR</name>
    <name evidence="2" type="ORF">GCM10017161_28660</name>
</gene>
<evidence type="ECO:0000259" key="1">
    <source>
        <dbReference type="PROSITE" id="PS50123"/>
    </source>
</evidence>
<dbReference type="SUPFAM" id="SSF53335">
    <property type="entry name" value="S-adenosyl-L-methionine-dependent methyltransferases"/>
    <property type="match status" value="1"/>
</dbReference>
<sequence length="289" mass="33220">MVIPVKTDNVTVDEQGVDELLSVIKTEFGLDFYDYTRSSIVRRLTRRMQLWHLQDIRDIAPIILNDTNKWQQLLNDLSISVTSLFRDPAVFKSIQQHVFPLLETFPFFKIWIAGCSTGEEVYSLAILLHEHGILKRARIYGTDFNDAVLKQAKEGIFDQSIIEQNIKAYLMAGGQYSLDQYFHLAYGKGKIKPHILNQITFSNHNLTTDGAFGEVELILCRNVLIYFNKTLKQKAFSIFNESLYPRGFLILGTKESIIDKDLSILYEEIDKNSSIYQKVMTTDANAFTK</sequence>
<organism evidence="2 3">
    <name type="scientific">Thalassotalea marina</name>
    <dbReference type="NCBI Taxonomy" id="1673741"/>
    <lineage>
        <taxon>Bacteria</taxon>
        <taxon>Pseudomonadati</taxon>
        <taxon>Pseudomonadota</taxon>
        <taxon>Gammaproteobacteria</taxon>
        <taxon>Alteromonadales</taxon>
        <taxon>Colwelliaceae</taxon>
        <taxon>Thalassotalea</taxon>
    </lineage>
</organism>